<keyword evidence="5" id="KW-1185">Reference proteome</keyword>
<sequence>MTRIADIDLLTPVSLSSHKKVIEAAMLMDKHGVGSILILAGEGKLTAVMTERDIVRGIARHGVDYSHQRIEDVILHAPITIHSGRSVGDAAKMMARHKIRHLPVVDGERLRGLLSIRALLPFIKDDVPFDFQD</sequence>
<evidence type="ECO:0000313" key="5">
    <source>
        <dbReference type="Proteomes" id="UP000672602"/>
    </source>
</evidence>
<organism evidence="4 5">
    <name type="scientific">Marivibrio halodurans</name>
    <dbReference type="NCBI Taxonomy" id="2039722"/>
    <lineage>
        <taxon>Bacteria</taxon>
        <taxon>Pseudomonadati</taxon>
        <taxon>Pseudomonadota</taxon>
        <taxon>Alphaproteobacteria</taxon>
        <taxon>Rhodospirillales</taxon>
        <taxon>Rhodospirillaceae</taxon>
        <taxon>Marivibrio</taxon>
    </lineage>
</organism>
<dbReference type="InterPro" id="IPR046342">
    <property type="entry name" value="CBS_dom_sf"/>
</dbReference>
<comment type="caution">
    <text evidence="4">The sequence shown here is derived from an EMBL/GenBank/DDBJ whole genome shotgun (WGS) entry which is preliminary data.</text>
</comment>
<dbReference type="InterPro" id="IPR000644">
    <property type="entry name" value="CBS_dom"/>
</dbReference>
<dbReference type="Proteomes" id="UP000672602">
    <property type="component" value="Unassembled WGS sequence"/>
</dbReference>
<name>A0A8J7RYM5_9PROT</name>
<accession>A0A8J7RYM5</accession>
<gene>
    <name evidence="4" type="ORF">KAJ83_07155</name>
</gene>
<evidence type="ECO:0000313" key="4">
    <source>
        <dbReference type="EMBL" id="MBP5856780.1"/>
    </source>
</evidence>
<dbReference type="AlphaFoldDB" id="A0A8J7RYM5"/>
<feature type="domain" description="CBS" evidence="3">
    <location>
        <begin position="1"/>
        <end position="65"/>
    </location>
</feature>
<dbReference type="EMBL" id="JAGMWN010000003">
    <property type="protein sequence ID" value="MBP5856780.1"/>
    <property type="molecule type" value="Genomic_DNA"/>
</dbReference>
<dbReference type="Pfam" id="PF00571">
    <property type="entry name" value="CBS"/>
    <property type="match status" value="2"/>
</dbReference>
<dbReference type="SUPFAM" id="SSF54631">
    <property type="entry name" value="CBS-domain pair"/>
    <property type="match status" value="1"/>
</dbReference>
<evidence type="ECO:0000259" key="3">
    <source>
        <dbReference type="PROSITE" id="PS51371"/>
    </source>
</evidence>
<dbReference type="RefSeq" id="WP_210681373.1">
    <property type="nucleotide sequence ID" value="NZ_JAGMWN010000003.1"/>
</dbReference>
<keyword evidence="1 2" id="KW-0129">CBS domain</keyword>
<dbReference type="PANTHER" id="PTHR43080">
    <property type="entry name" value="CBS DOMAIN-CONTAINING PROTEIN CBSX3, MITOCHONDRIAL"/>
    <property type="match status" value="1"/>
</dbReference>
<reference evidence="4" key="1">
    <citation type="submission" date="2021-04" db="EMBL/GenBank/DDBJ databases">
        <authorList>
            <person name="Zhang D.-C."/>
        </authorList>
    </citation>
    <scope>NUCLEOTIDE SEQUENCE</scope>
    <source>
        <strain evidence="4">CGMCC 1.15697</strain>
    </source>
</reference>
<dbReference type="SMART" id="SM00116">
    <property type="entry name" value="CBS"/>
    <property type="match status" value="2"/>
</dbReference>
<proteinExistence type="predicted"/>
<protein>
    <submittedName>
        <fullName evidence="4">CBS domain-containing protein</fullName>
    </submittedName>
</protein>
<dbReference type="InterPro" id="IPR051257">
    <property type="entry name" value="Diverse_CBS-Domain"/>
</dbReference>
<dbReference type="PANTHER" id="PTHR43080:SF2">
    <property type="entry name" value="CBS DOMAIN-CONTAINING PROTEIN"/>
    <property type="match status" value="1"/>
</dbReference>
<dbReference type="Gene3D" id="3.10.580.10">
    <property type="entry name" value="CBS-domain"/>
    <property type="match status" value="1"/>
</dbReference>
<evidence type="ECO:0000256" key="1">
    <source>
        <dbReference type="ARBA" id="ARBA00023122"/>
    </source>
</evidence>
<feature type="domain" description="CBS" evidence="3">
    <location>
        <begin position="74"/>
        <end position="129"/>
    </location>
</feature>
<dbReference type="PROSITE" id="PS51371">
    <property type="entry name" value="CBS"/>
    <property type="match status" value="2"/>
</dbReference>
<evidence type="ECO:0000256" key="2">
    <source>
        <dbReference type="PROSITE-ProRule" id="PRU00703"/>
    </source>
</evidence>